<dbReference type="PATRIC" id="fig|1255043.3.peg.712"/>
<accession>L0DVP9</accession>
<evidence type="ECO:0000313" key="2">
    <source>
        <dbReference type="Proteomes" id="UP000010809"/>
    </source>
</evidence>
<dbReference type="EMBL" id="CP003989">
    <property type="protein sequence ID" value="AGA32401.1"/>
    <property type="molecule type" value="Genomic_DNA"/>
</dbReference>
<dbReference type="AlphaFoldDB" id="L0DVP9"/>
<sequence>MGGDPVRLQDPARHGRLQRSDGFVVVSLAEWTQDRAA</sequence>
<dbReference type="Proteomes" id="UP000010809">
    <property type="component" value="Chromosome"/>
</dbReference>
<gene>
    <name evidence="1" type="ordered locus">TVNIR_0706</name>
</gene>
<keyword evidence="2" id="KW-1185">Reference proteome</keyword>
<dbReference type="eggNOG" id="COG1396">
    <property type="taxonomic scope" value="Bacteria"/>
</dbReference>
<dbReference type="KEGG" id="tni:TVNIR_0706"/>
<proteinExistence type="predicted"/>
<protein>
    <submittedName>
        <fullName evidence="1">Uncharacterized protein</fullName>
    </submittedName>
</protein>
<organism evidence="1 2">
    <name type="scientific">Thioalkalivibrio nitratireducens (strain DSM 14787 / UNIQEM 213 / ALEN2)</name>
    <dbReference type="NCBI Taxonomy" id="1255043"/>
    <lineage>
        <taxon>Bacteria</taxon>
        <taxon>Pseudomonadati</taxon>
        <taxon>Pseudomonadota</taxon>
        <taxon>Gammaproteobacteria</taxon>
        <taxon>Chromatiales</taxon>
        <taxon>Ectothiorhodospiraceae</taxon>
        <taxon>Thioalkalivibrio</taxon>
    </lineage>
</organism>
<dbReference type="HOGENOM" id="CLU_3349838_0_0_6"/>
<name>L0DVP9_THIND</name>
<reference evidence="1" key="1">
    <citation type="submission" date="2015-12" db="EMBL/GenBank/DDBJ databases">
        <authorList>
            <person name="Tikhonova T.V."/>
            <person name="Pavlov A.R."/>
            <person name="Beletsky A.V."/>
            <person name="Mardanov A.V."/>
            <person name="Sorokin D.Y."/>
            <person name="Ravin N.V."/>
            <person name="Popov V.O."/>
        </authorList>
    </citation>
    <scope>NUCLEOTIDE SEQUENCE</scope>
    <source>
        <strain evidence="1">DSM 14787</strain>
    </source>
</reference>
<evidence type="ECO:0000313" key="1">
    <source>
        <dbReference type="EMBL" id="AGA32401.1"/>
    </source>
</evidence>